<accession>A0A6J7F522</accession>
<evidence type="ECO:0000313" key="1">
    <source>
        <dbReference type="EMBL" id="CAB4890557.1"/>
    </source>
</evidence>
<dbReference type="Pfam" id="PF08811">
    <property type="entry name" value="DUF1800"/>
    <property type="match status" value="1"/>
</dbReference>
<proteinExistence type="predicted"/>
<dbReference type="AlphaFoldDB" id="A0A6J7F522"/>
<name>A0A6J7F522_9ZZZZ</name>
<gene>
    <name evidence="1" type="ORF">UFOPK3376_02793</name>
</gene>
<dbReference type="InterPro" id="IPR014917">
    <property type="entry name" value="DUF1800"/>
</dbReference>
<sequence length="433" mass="48294">MADPAQIAHLLRRTEYVARPDRVTALSLGTLSAAVDDVLNFAVTPVALPAFIDHSIDGQGWEQYVVAAKWWLDRMVDSPKPLQEKMAFFWHGHFTSSWWKVGDTWAMTKQNKLYRDNAVGSFYTLTQAMAVEPAMLLYLDNAQNTKGSPNENFARELMELFTLGVGNYTESDVEAAARAWTGYGINWTTYAYEYHLASHDTSNKTFFGTTKAWTGPQIIDEILLNNAAKALTTARRIVTKLWEYFAHQNPPTAVVDALAPAFAADWQVKPLLKAIFLRSEFYLPAATQGLVRSPIDWVVALMYHTGFRSDAINPQWYVEGMGQVPFDPPNVAGWKSNASWVNTSTFGARAEFARGVTWHLRQNDGFANLADMTIADAVDSVTAFFGIAPVSTVTRTAMTNFLTAQRAAAPWGDWWEPTNLLSMAMLAPEMHVA</sequence>
<dbReference type="EMBL" id="CAFBLP010000105">
    <property type="protein sequence ID" value="CAB4890557.1"/>
    <property type="molecule type" value="Genomic_DNA"/>
</dbReference>
<protein>
    <submittedName>
        <fullName evidence="1">Unannotated protein</fullName>
    </submittedName>
</protein>
<organism evidence="1">
    <name type="scientific">freshwater metagenome</name>
    <dbReference type="NCBI Taxonomy" id="449393"/>
    <lineage>
        <taxon>unclassified sequences</taxon>
        <taxon>metagenomes</taxon>
        <taxon>ecological metagenomes</taxon>
    </lineage>
</organism>
<reference evidence="1" key="1">
    <citation type="submission" date="2020-05" db="EMBL/GenBank/DDBJ databases">
        <authorList>
            <person name="Chiriac C."/>
            <person name="Salcher M."/>
            <person name="Ghai R."/>
            <person name="Kavagutti S V."/>
        </authorList>
    </citation>
    <scope>NUCLEOTIDE SEQUENCE</scope>
</reference>